<dbReference type="Proteomes" id="UP000324222">
    <property type="component" value="Unassembled WGS sequence"/>
</dbReference>
<accession>A0A5B7ILV6</accession>
<name>A0A5B7ILV6_PORTR</name>
<protein>
    <submittedName>
        <fullName evidence="2">Uncharacterized protein</fullName>
    </submittedName>
</protein>
<keyword evidence="3" id="KW-1185">Reference proteome</keyword>
<reference evidence="2 3" key="1">
    <citation type="submission" date="2019-05" db="EMBL/GenBank/DDBJ databases">
        <title>Another draft genome of Portunus trituberculatus and its Hox gene families provides insights of decapod evolution.</title>
        <authorList>
            <person name="Jeong J.-H."/>
            <person name="Song I."/>
            <person name="Kim S."/>
            <person name="Choi T."/>
            <person name="Kim D."/>
            <person name="Ryu S."/>
            <person name="Kim W."/>
        </authorList>
    </citation>
    <scope>NUCLEOTIDE SEQUENCE [LARGE SCALE GENOMIC DNA]</scope>
    <source>
        <tissue evidence="2">Muscle</tissue>
    </source>
</reference>
<comment type="caution">
    <text evidence="2">The sequence shown here is derived from an EMBL/GenBank/DDBJ whole genome shotgun (WGS) entry which is preliminary data.</text>
</comment>
<evidence type="ECO:0000256" key="1">
    <source>
        <dbReference type="SAM" id="MobiDB-lite"/>
    </source>
</evidence>
<proteinExistence type="predicted"/>
<organism evidence="2 3">
    <name type="scientific">Portunus trituberculatus</name>
    <name type="common">Swimming crab</name>
    <name type="synonym">Neptunus trituberculatus</name>
    <dbReference type="NCBI Taxonomy" id="210409"/>
    <lineage>
        <taxon>Eukaryota</taxon>
        <taxon>Metazoa</taxon>
        <taxon>Ecdysozoa</taxon>
        <taxon>Arthropoda</taxon>
        <taxon>Crustacea</taxon>
        <taxon>Multicrustacea</taxon>
        <taxon>Malacostraca</taxon>
        <taxon>Eumalacostraca</taxon>
        <taxon>Eucarida</taxon>
        <taxon>Decapoda</taxon>
        <taxon>Pleocyemata</taxon>
        <taxon>Brachyura</taxon>
        <taxon>Eubrachyura</taxon>
        <taxon>Portunoidea</taxon>
        <taxon>Portunidae</taxon>
        <taxon>Portuninae</taxon>
        <taxon>Portunus</taxon>
    </lineage>
</organism>
<dbReference type="EMBL" id="VSRR010062274">
    <property type="protein sequence ID" value="MPC83345.1"/>
    <property type="molecule type" value="Genomic_DNA"/>
</dbReference>
<feature type="compositionally biased region" description="Basic and acidic residues" evidence="1">
    <location>
        <begin position="58"/>
        <end position="81"/>
    </location>
</feature>
<evidence type="ECO:0000313" key="3">
    <source>
        <dbReference type="Proteomes" id="UP000324222"/>
    </source>
</evidence>
<evidence type="ECO:0000313" key="2">
    <source>
        <dbReference type="EMBL" id="MPC83345.1"/>
    </source>
</evidence>
<sequence length="81" mass="9547">MESKPRQYRVVEARGWATLLMKARPLSLAPSVAFTHYEQDCRVELRMRGLDASSKLIKASERRREEGEKERRNKNKENEPM</sequence>
<gene>
    <name evidence="2" type="ORF">E2C01_078053</name>
</gene>
<dbReference type="AlphaFoldDB" id="A0A5B7ILV6"/>
<feature type="region of interest" description="Disordered" evidence="1">
    <location>
        <begin position="54"/>
        <end position="81"/>
    </location>
</feature>